<dbReference type="Proteomes" id="UP000001949">
    <property type="component" value="Unassembled WGS sequence"/>
</dbReference>
<dbReference type="VEuPathDB" id="PiroplasmaDB:TpMuguga_03g00740"/>
<dbReference type="EMBL" id="AAGK01000006">
    <property type="protein sequence ID" value="EAN30581.1"/>
    <property type="molecule type" value="Genomic_DNA"/>
</dbReference>
<keyword evidence="1" id="KW-0812">Transmembrane</keyword>
<evidence type="ECO:0000313" key="2">
    <source>
        <dbReference type="EMBL" id="EAN30581.1"/>
    </source>
</evidence>
<feature type="transmembrane region" description="Helical" evidence="1">
    <location>
        <begin position="18"/>
        <end position="38"/>
    </location>
</feature>
<feature type="transmembrane region" description="Helical" evidence="1">
    <location>
        <begin position="126"/>
        <end position="144"/>
    </location>
</feature>
<proteinExistence type="predicted"/>
<feature type="transmembrane region" description="Helical" evidence="1">
    <location>
        <begin position="325"/>
        <end position="350"/>
    </location>
</feature>
<feature type="transmembrane region" description="Helical" evidence="1">
    <location>
        <begin position="58"/>
        <end position="84"/>
    </location>
</feature>
<reference evidence="2 3" key="1">
    <citation type="journal article" date="2005" name="Science">
        <title>Genome sequence of Theileria parva, a bovine pathogen that transforms lymphocytes.</title>
        <authorList>
            <person name="Gardner M.J."/>
            <person name="Bishop R."/>
            <person name="Shah T."/>
            <person name="de Villiers E.P."/>
            <person name="Carlton J.M."/>
            <person name="Hall N."/>
            <person name="Ren Q."/>
            <person name="Paulsen I.T."/>
            <person name="Pain A."/>
            <person name="Berriman M."/>
            <person name="Wilson R.J.M."/>
            <person name="Sato S."/>
            <person name="Ralph S.A."/>
            <person name="Mann D.J."/>
            <person name="Xiong Z."/>
            <person name="Shallom S.J."/>
            <person name="Weidman J."/>
            <person name="Jiang L."/>
            <person name="Lynn J."/>
            <person name="Weaver B."/>
            <person name="Shoaibi A."/>
            <person name="Domingo A.R."/>
            <person name="Wasawo D."/>
            <person name="Crabtree J."/>
            <person name="Wortman J.R."/>
            <person name="Haas B."/>
            <person name="Angiuoli S.V."/>
            <person name="Creasy T.H."/>
            <person name="Lu C."/>
            <person name="Suh B."/>
            <person name="Silva J.C."/>
            <person name="Utterback T.R."/>
            <person name="Feldblyum T.V."/>
            <person name="Pertea M."/>
            <person name="Allen J."/>
            <person name="Nierman W.C."/>
            <person name="Taracha E.L.N."/>
            <person name="Salzberg S.L."/>
            <person name="White O.R."/>
            <person name="Fitzhugh H.A."/>
            <person name="Morzaria S."/>
            <person name="Venter J.C."/>
            <person name="Fraser C.M."/>
            <person name="Nene V."/>
        </authorList>
    </citation>
    <scope>NUCLEOTIDE SEQUENCE [LARGE SCALE GENOMIC DNA]</scope>
    <source>
        <strain evidence="2 3">Muguga</strain>
    </source>
</reference>
<feature type="transmembrane region" description="Helical" evidence="1">
    <location>
        <begin position="96"/>
        <end position="114"/>
    </location>
</feature>
<dbReference type="InParanoid" id="Q4MYV1"/>
<accession>Q4MYV1</accession>
<dbReference type="KEGG" id="tpv:TP03_0740"/>
<evidence type="ECO:0000256" key="1">
    <source>
        <dbReference type="SAM" id="Phobius"/>
    </source>
</evidence>
<evidence type="ECO:0000313" key="3">
    <source>
        <dbReference type="Proteomes" id="UP000001949"/>
    </source>
</evidence>
<feature type="transmembrane region" description="Helical" evidence="1">
    <location>
        <begin position="290"/>
        <end position="313"/>
    </location>
</feature>
<feature type="transmembrane region" description="Helical" evidence="1">
    <location>
        <begin position="151"/>
        <end position="172"/>
    </location>
</feature>
<dbReference type="RefSeq" id="XP_762864.1">
    <property type="nucleotide sequence ID" value="XM_757771.1"/>
</dbReference>
<keyword evidence="1" id="KW-1133">Transmembrane helix</keyword>
<name>Q4MYV1_THEPA</name>
<feature type="transmembrane region" description="Helical" evidence="1">
    <location>
        <begin position="192"/>
        <end position="211"/>
    </location>
</feature>
<feature type="transmembrane region" description="Helical" evidence="1">
    <location>
        <begin position="254"/>
        <end position="275"/>
    </location>
</feature>
<dbReference type="AlphaFoldDB" id="Q4MYV1"/>
<sequence length="486" mass="55085">MTSTQSGNTDSPSRQSRVILILAIVLAGLATLQVKRLVVTCGTYAVKRFKIDKGLTALFIKLTSIAVENFFILGIIFSAIYLIVSTSKRWDANLSIVVCWLNLIAFVIICIAYFGSGEDASLNFYYWSLNLAAFTSGMFFELVFDIVTKDLIFYLIGMPMSEAGVLIFHVAFEYLYDLFFDEQIEYFLVMNQIIAAIGLWLFAGLFWTLAFRNYDENSKRHVIHNTDILMEDGNLTVKNNRNEEKKEMSVLERLAKASSPIMLCIISCFFVYFLHPGIIPFDFVDTDEGYLIILIGVGVSAILTIVVIILVIKKIGPNQDWRKKLYAYNLLWFFPLVYTAIAVVTFYTIHYFESDFSRFVAGNVLVVGFMSAFLKSTGDFTEMVTLSAMSMQRDDGEEDGKLAAGINALLRLLIGISMFLGLGYESAISICTKNRLDWPTEGRSLIWAFFFWVGKSFQMGYHMIYNTLIPDLEYVFTIVTPEDIAQ</sequence>
<dbReference type="OMA" id="RILICII"/>
<feature type="transmembrane region" description="Helical" evidence="1">
    <location>
        <begin position="444"/>
        <end position="464"/>
    </location>
</feature>
<organism evidence="2 3">
    <name type="scientific">Theileria parva</name>
    <name type="common">East coast fever infection agent</name>
    <dbReference type="NCBI Taxonomy" id="5875"/>
    <lineage>
        <taxon>Eukaryota</taxon>
        <taxon>Sar</taxon>
        <taxon>Alveolata</taxon>
        <taxon>Apicomplexa</taxon>
        <taxon>Aconoidasida</taxon>
        <taxon>Piroplasmida</taxon>
        <taxon>Theileriidae</taxon>
        <taxon>Theileria</taxon>
    </lineage>
</organism>
<gene>
    <name evidence="2" type="ordered locus">TP03_0740</name>
</gene>
<dbReference type="STRING" id="5875.Q4MYV1"/>
<comment type="caution">
    <text evidence="2">The sequence shown here is derived from an EMBL/GenBank/DDBJ whole genome shotgun (WGS) entry which is preliminary data.</text>
</comment>
<keyword evidence="1" id="KW-0472">Membrane</keyword>
<protein>
    <submittedName>
        <fullName evidence="2">Uncharacterized protein</fullName>
    </submittedName>
</protein>
<dbReference type="GeneID" id="3499670"/>
<keyword evidence="3" id="KW-1185">Reference proteome</keyword>
<dbReference type="eggNOG" id="ENOG502QXAN">
    <property type="taxonomic scope" value="Eukaryota"/>
</dbReference>
<feature type="transmembrane region" description="Helical" evidence="1">
    <location>
        <begin position="402"/>
        <end position="424"/>
    </location>
</feature>